<dbReference type="HOGENOM" id="CLU_014015_0_1_5"/>
<dbReference type="Pfam" id="PF00348">
    <property type="entry name" value="polyprenyl_synt"/>
    <property type="match status" value="1"/>
</dbReference>
<keyword evidence="5" id="KW-0460">Magnesium</keyword>
<dbReference type="AlphaFoldDB" id="A0A0A8JYT2"/>
<dbReference type="FunFam" id="1.10.600.10:FF:000001">
    <property type="entry name" value="Geranylgeranyl diphosphate synthase"/>
    <property type="match status" value="1"/>
</dbReference>
<dbReference type="SUPFAM" id="SSF48576">
    <property type="entry name" value="Terpenoid synthases"/>
    <property type="match status" value="1"/>
</dbReference>
<dbReference type="SFLD" id="SFLDG01017">
    <property type="entry name" value="Polyprenyl_Transferase_Like"/>
    <property type="match status" value="1"/>
</dbReference>
<name>A0A0A8JYT2_9HYPH</name>
<keyword evidence="10" id="KW-1185">Reference proteome</keyword>
<dbReference type="Gene3D" id="1.10.600.10">
    <property type="entry name" value="Farnesyl Diphosphate Synthase"/>
    <property type="match status" value="1"/>
</dbReference>
<organism evidence="9 10">
    <name type="scientific">Methyloceanibacter caenitepidi</name>
    <dbReference type="NCBI Taxonomy" id="1384459"/>
    <lineage>
        <taxon>Bacteria</taxon>
        <taxon>Pseudomonadati</taxon>
        <taxon>Pseudomonadota</taxon>
        <taxon>Alphaproteobacteria</taxon>
        <taxon>Hyphomicrobiales</taxon>
        <taxon>Hyphomicrobiaceae</taxon>
        <taxon>Methyloceanibacter</taxon>
    </lineage>
</organism>
<dbReference type="PANTHER" id="PTHR43281:SF1">
    <property type="entry name" value="FARNESYL DIPHOSPHATE SYNTHASE"/>
    <property type="match status" value="1"/>
</dbReference>
<evidence type="ECO:0000256" key="1">
    <source>
        <dbReference type="ARBA" id="ARBA00001946"/>
    </source>
</evidence>
<dbReference type="OrthoDB" id="9805316at2"/>
<evidence type="ECO:0000256" key="2">
    <source>
        <dbReference type="ARBA" id="ARBA00006706"/>
    </source>
</evidence>
<evidence type="ECO:0000313" key="9">
    <source>
        <dbReference type="EMBL" id="BAQ15497.1"/>
    </source>
</evidence>
<protein>
    <recommendedName>
        <fullName evidence="7">Probable farnesyl diphosphate synthase</fullName>
    </recommendedName>
</protein>
<sequence>MSFRFEIDRVADQVQERLSALLGQDEPVPGPGADAMAPLAEAMRYAALGGGKRLRPFLLIQAARLFDVPEGTALEAACALECIHCYSLVHDDLPAMDDDALRRGRPTVHIAFDEATAILAGDSLLTIAFEIISAPKCHDDPAVRAELAYLLAKASGWQGMALGQALDLAAERQPFSPEETTAMQMLKTGALFRFACEAGAVLGRAQPASRDALICYATAFGQAFQLADDLLDAEGDAAAMGKAASKDAERGKATLVGLLGLEGAKAHLAGLVAEAEEALAPFGGKAAMLIDAARFVAERRS</sequence>
<evidence type="ECO:0000256" key="8">
    <source>
        <dbReference type="RuleBase" id="RU004466"/>
    </source>
</evidence>
<dbReference type="EMBL" id="AP014648">
    <property type="protein sequence ID" value="BAQ15497.1"/>
    <property type="molecule type" value="Genomic_DNA"/>
</dbReference>
<dbReference type="InterPro" id="IPR053378">
    <property type="entry name" value="Prenyl_diphosphate_synthase"/>
</dbReference>
<dbReference type="CDD" id="cd00685">
    <property type="entry name" value="Trans_IPPS_HT"/>
    <property type="match status" value="1"/>
</dbReference>
<comment type="cofactor">
    <cofactor evidence="1">
        <name>Mg(2+)</name>
        <dbReference type="ChEBI" id="CHEBI:18420"/>
    </cofactor>
</comment>
<dbReference type="SFLD" id="SFLDS00005">
    <property type="entry name" value="Isoprenoid_Synthase_Type_I"/>
    <property type="match status" value="1"/>
</dbReference>
<gene>
    <name evidence="9" type="ORF">GL4_0026</name>
</gene>
<evidence type="ECO:0000256" key="6">
    <source>
        <dbReference type="ARBA" id="ARBA00023229"/>
    </source>
</evidence>
<evidence type="ECO:0000256" key="5">
    <source>
        <dbReference type="ARBA" id="ARBA00022842"/>
    </source>
</evidence>
<dbReference type="InterPro" id="IPR000092">
    <property type="entry name" value="Polyprenyl_synt"/>
</dbReference>
<keyword evidence="3 8" id="KW-0808">Transferase</keyword>
<dbReference type="GO" id="GO:0046872">
    <property type="term" value="F:metal ion binding"/>
    <property type="evidence" value="ECO:0007669"/>
    <property type="project" value="UniProtKB-KW"/>
</dbReference>
<reference evidence="9 10" key="1">
    <citation type="submission" date="2014-09" db="EMBL/GenBank/DDBJ databases">
        <title>Genome sequencing of Methyloceanibacter caenitepidi Gela4.</title>
        <authorList>
            <person name="Takeuchi M."/>
            <person name="Susumu S."/>
            <person name="Kamagata Y."/>
            <person name="Oshima K."/>
            <person name="Hattori M."/>
            <person name="Iwasaki W."/>
        </authorList>
    </citation>
    <scope>NUCLEOTIDE SEQUENCE [LARGE SCALE GENOMIC DNA]</scope>
    <source>
        <strain evidence="9 10">Gela4</strain>
    </source>
</reference>
<dbReference type="PANTHER" id="PTHR43281">
    <property type="entry name" value="FARNESYL DIPHOSPHATE SYNTHASE"/>
    <property type="match status" value="1"/>
</dbReference>
<proteinExistence type="inferred from homology"/>
<dbReference type="RefSeq" id="WP_045363248.1">
    <property type="nucleotide sequence ID" value="NZ_AP014648.1"/>
</dbReference>
<comment type="similarity">
    <text evidence="2 8">Belongs to the FPP/GGPP synthase family.</text>
</comment>
<dbReference type="GO" id="GO:0016114">
    <property type="term" value="P:terpenoid biosynthetic process"/>
    <property type="evidence" value="ECO:0007669"/>
    <property type="project" value="UniProtKB-ARBA"/>
</dbReference>
<evidence type="ECO:0000256" key="3">
    <source>
        <dbReference type="ARBA" id="ARBA00022679"/>
    </source>
</evidence>
<dbReference type="InterPro" id="IPR033749">
    <property type="entry name" value="Polyprenyl_synt_CS"/>
</dbReference>
<evidence type="ECO:0000256" key="7">
    <source>
        <dbReference type="ARBA" id="ARBA00069024"/>
    </source>
</evidence>
<dbReference type="Proteomes" id="UP000031643">
    <property type="component" value="Chromosome"/>
</dbReference>
<evidence type="ECO:0000313" key="10">
    <source>
        <dbReference type="Proteomes" id="UP000031643"/>
    </source>
</evidence>
<dbReference type="NCBIfam" id="NF045485">
    <property type="entry name" value="FPPsyn"/>
    <property type="match status" value="1"/>
</dbReference>
<dbReference type="STRING" id="1384459.GL4_0026"/>
<accession>A0A0A8JYT2</accession>
<dbReference type="InterPro" id="IPR008949">
    <property type="entry name" value="Isoprenoid_synthase_dom_sf"/>
</dbReference>
<dbReference type="KEGG" id="mcg:GL4_0026"/>
<evidence type="ECO:0000256" key="4">
    <source>
        <dbReference type="ARBA" id="ARBA00022723"/>
    </source>
</evidence>
<dbReference type="GO" id="GO:0005737">
    <property type="term" value="C:cytoplasm"/>
    <property type="evidence" value="ECO:0007669"/>
    <property type="project" value="UniProtKB-ARBA"/>
</dbReference>
<keyword evidence="4" id="KW-0479">Metal-binding</keyword>
<dbReference type="PROSITE" id="PS00444">
    <property type="entry name" value="POLYPRENYL_SYNTHASE_2"/>
    <property type="match status" value="1"/>
</dbReference>
<dbReference type="PROSITE" id="PS00723">
    <property type="entry name" value="POLYPRENYL_SYNTHASE_1"/>
    <property type="match status" value="1"/>
</dbReference>
<keyword evidence="6" id="KW-0414">Isoprene biosynthesis</keyword>
<dbReference type="GO" id="GO:0004659">
    <property type="term" value="F:prenyltransferase activity"/>
    <property type="evidence" value="ECO:0007669"/>
    <property type="project" value="InterPro"/>
</dbReference>